<keyword evidence="3" id="KW-1185">Reference proteome</keyword>
<keyword evidence="1" id="KW-0812">Transmembrane</keyword>
<evidence type="ECO:0000313" key="3">
    <source>
        <dbReference type="Proteomes" id="UP000472262"/>
    </source>
</evidence>
<dbReference type="InParanoid" id="A0A672L1W8"/>
<dbReference type="Proteomes" id="UP000472262">
    <property type="component" value="Unassembled WGS sequence"/>
</dbReference>
<protein>
    <submittedName>
        <fullName evidence="2">Uncharacterized protein</fullName>
    </submittedName>
</protein>
<reference evidence="2" key="1">
    <citation type="submission" date="2025-08" db="UniProtKB">
        <authorList>
            <consortium name="Ensembl"/>
        </authorList>
    </citation>
    <scope>IDENTIFICATION</scope>
</reference>
<dbReference type="AlphaFoldDB" id="A0A672L1W8"/>
<reference evidence="2" key="2">
    <citation type="submission" date="2025-09" db="UniProtKB">
        <authorList>
            <consortium name="Ensembl"/>
        </authorList>
    </citation>
    <scope>IDENTIFICATION</scope>
</reference>
<sequence>VNCLSEIIARQLVYFHILKIHSGLVLLYIVSYCIISRYKRKSGKHE</sequence>
<keyword evidence="1" id="KW-0472">Membrane</keyword>
<dbReference type="Ensembl" id="ENSSGRT00000019568.1">
    <property type="protein sequence ID" value="ENSSGRP00000018109.1"/>
    <property type="gene ID" value="ENSSGRG00000010981.1"/>
</dbReference>
<keyword evidence="1" id="KW-1133">Transmembrane helix</keyword>
<proteinExistence type="predicted"/>
<organism evidence="2 3">
    <name type="scientific">Sinocyclocheilus grahami</name>
    <name type="common">Dianchi golden-line fish</name>
    <name type="synonym">Barbus grahami</name>
    <dbReference type="NCBI Taxonomy" id="75366"/>
    <lineage>
        <taxon>Eukaryota</taxon>
        <taxon>Metazoa</taxon>
        <taxon>Chordata</taxon>
        <taxon>Craniata</taxon>
        <taxon>Vertebrata</taxon>
        <taxon>Euteleostomi</taxon>
        <taxon>Actinopterygii</taxon>
        <taxon>Neopterygii</taxon>
        <taxon>Teleostei</taxon>
        <taxon>Ostariophysi</taxon>
        <taxon>Cypriniformes</taxon>
        <taxon>Cyprinidae</taxon>
        <taxon>Cyprininae</taxon>
        <taxon>Sinocyclocheilus</taxon>
    </lineage>
</organism>
<feature type="transmembrane region" description="Helical" evidence="1">
    <location>
        <begin position="12"/>
        <end position="35"/>
    </location>
</feature>
<evidence type="ECO:0000256" key="1">
    <source>
        <dbReference type="SAM" id="Phobius"/>
    </source>
</evidence>
<accession>A0A672L1W8</accession>
<name>A0A672L1W8_SINGR</name>
<evidence type="ECO:0000313" key="2">
    <source>
        <dbReference type="Ensembl" id="ENSSGRP00000018109.1"/>
    </source>
</evidence>